<sequence length="187" mass="20929">MSKNTRQFADDGEEKAFNTNKVTRRDFIKKTILTTALTIGASSILNVPMDSFAKNISLKPAKMKTNYVKTINGKEVKWIANPTAEEKLLIPKISLPLIAQDGAMVPIKMETKKLQTDSLYLKTFYICDLNNPHLLLGSFDLTPFNGKAYISTRIKLMQESYVQVLAEYSNNEVYGARKLVKVTVGGC</sequence>
<evidence type="ECO:0000313" key="2">
    <source>
        <dbReference type="EMBL" id="RZD17203.1"/>
    </source>
</evidence>
<proteinExistence type="predicted"/>
<comment type="caution">
    <text evidence="2">The sequence shown here is derived from an EMBL/GenBank/DDBJ whole genome shotgun (WGS) entry which is preliminary data.</text>
</comment>
<name>A0A519BIV5_ACIG2</name>
<feature type="domain" description="Ig-like SoxY" evidence="1">
    <location>
        <begin position="92"/>
        <end position="187"/>
    </location>
</feature>
<dbReference type="Proteomes" id="UP000316562">
    <property type="component" value="Unassembled WGS sequence"/>
</dbReference>
<dbReference type="Pfam" id="PF13501">
    <property type="entry name" value="SoxY"/>
    <property type="match status" value="1"/>
</dbReference>
<organism evidence="2 3">
    <name type="scientific">Acididesulfobacter guangdongensis</name>
    <dbReference type="NCBI Taxonomy" id="2597225"/>
    <lineage>
        <taxon>Bacteria</taxon>
        <taxon>Deltaproteobacteria</taxon>
        <taxon>Candidatus Acidulodesulfobacterales</taxon>
        <taxon>Candidatus Acididesulfobacter</taxon>
    </lineage>
</organism>
<dbReference type="PROSITE" id="PS51318">
    <property type="entry name" value="TAT"/>
    <property type="match status" value="1"/>
</dbReference>
<accession>A0A519BIV5</accession>
<dbReference type="Gene3D" id="2.60.40.2470">
    <property type="entry name" value="SoxY domain"/>
    <property type="match status" value="1"/>
</dbReference>
<gene>
    <name evidence="2" type="ORF">EVJ46_02940</name>
</gene>
<evidence type="ECO:0000313" key="3">
    <source>
        <dbReference type="Proteomes" id="UP000316562"/>
    </source>
</evidence>
<protein>
    <recommendedName>
        <fullName evidence="1">Ig-like SoxY domain-containing protein</fullName>
    </recommendedName>
</protein>
<dbReference type="InterPro" id="IPR038162">
    <property type="entry name" value="SoxY_sf"/>
</dbReference>
<dbReference type="InterPro" id="IPR032711">
    <property type="entry name" value="SoxY"/>
</dbReference>
<evidence type="ECO:0000259" key="1">
    <source>
        <dbReference type="Pfam" id="PF13501"/>
    </source>
</evidence>
<dbReference type="InterPro" id="IPR006311">
    <property type="entry name" value="TAT_signal"/>
</dbReference>
<reference evidence="2 3" key="1">
    <citation type="journal article" date="2019" name="ISME J.">
        <title>Insights into ecological role of a new deltaproteobacterial order Candidatus Acidulodesulfobacterales by metagenomics and metatranscriptomics.</title>
        <authorList>
            <person name="Tan S."/>
            <person name="Liu J."/>
            <person name="Fang Y."/>
            <person name="Hedlund B.P."/>
            <person name="Lian Z.H."/>
            <person name="Huang L.Y."/>
            <person name="Li J.T."/>
            <person name="Huang L.N."/>
            <person name="Li W.J."/>
            <person name="Jiang H.C."/>
            <person name="Dong H.L."/>
            <person name="Shu W.S."/>
        </authorList>
    </citation>
    <scope>NUCLEOTIDE SEQUENCE [LARGE SCALE GENOMIC DNA]</scope>
    <source>
        <strain evidence="2">AP2</strain>
    </source>
</reference>
<dbReference type="EMBL" id="SGBC01000001">
    <property type="protein sequence ID" value="RZD17203.1"/>
    <property type="molecule type" value="Genomic_DNA"/>
</dbReference>
<dbReference type="AlphaFoldDB" id="A0A519BIV5"/>